<name>A0ABT7H8H3_9GAMM</name>
<reference evidence="1 2" key="1">
    <citation type="submission" date="2023-05" db="EMBL/GenBank/DDBJ databases">
        <title>Marinobacter albus sp. nov., a marine bacterium isolated from sand in a coastal intertidal zone of huludao.</title>
        <authorList>
            <person name="Deng T."/>
        </authorList>
    </citation>
    <scope>NUCLEOTIDE SEQUENCE [LARGE SCALE GENOMIC DNA]</scope>
    <source>
        <strain evidence="1 2">M216</strain>
    </source>
</reference>
<organism evidence="1 2">
    <name type="scientific">Marinobacter albus</name>
    <dbReference type="NCBI Taxonomy" id="3030833"/>
    <lineage>
        <taxon>Bacteria</taxon>
        <taxon>Pseudomonadati</taxon>
        <taxon>Pseudomonadota</taxon>
        <taxon>Gammaproteobacteria</taxon>
        <taxon>Pseudomonadales</taxon>
        <taxon>Marinobacteraceae</taxon>
        <taxon>Marinobacter</taxon>
    </lineage>
</organism>
<gene>
    <name evidence="1" type="ORF">QQF73_03375</name>
</gene>
<keyword evidence="2" id="KW-1185">Reference proteome</keyword>
<dbReference type="Proteomes" id="UP001223547">
    <property type="component" value="Unassembled WGS sequence"/>
</dbReference>
<accession>A0ABT7H8H3</accession>
<dbReference type="EMBL" id="JASSQD010000001">
    <property type="protein sequence ID" value="MDK9556653.1"/>
    <property type="molecule type" value="Genomic_DNA"/>
</dbReference>
<dbReference type="RefSeq" id="WP_285367209.1">
    <property type="nucleotide sequence ID" value="NZ_JASSQD010000001.1"/>
</dbReference>
<proteinExistence type="predicted"/>
<evidence type="ECO:0000313" key="1">
    <source>
        <dbReference type="EMBL" id="MDK9556653.1"/>
    </source>
</evidence>
<sequence length="97" mass="11109">MNENLLALVLLNDPNYTLQSNFQEDSESESDPSQSSFELLSEEGELVGYVKTWQEEDDFAGFVHFDADGNILDWKVFSKAHPSELPKTAWSRTRPRL</sequence>
<comment type="caution">
    <text evidence="1">The sequence shown here is derived from an EMBL/GenBank/DDBJ whole genome shotgun (WGS) entry which is preliminary data.</text>
</comment>
<evidence type="ECO:0000313" key="2">
    <source>
        <dbReference type="Proteomes" id="UP001223547"/>
    </source>
</evidence>
<protein>
    <submittedName>
        <fullName evidence="1">Uncharacterized protein</fullName>
    </submittedName>
</protein>